<accession>A0A0A9HUH8</accession>
<name>A0A0A9HUH8_ARUDO</name>
<protein>
    <submittedName>
        <fullName evidence="1">Uncharacterized protein</fullName>
    </submittedName>
</protein>
<sequence length="61" mass="7053">MYNYCLRKNCCQQKKWCKHLGLVPSKDSFAATLHLKVTLSGVLYRRGIIQDQGRKQDPNVT</sequence>
<reference evidence="1" key="2">
    <citation type="journal article" date="2015" name="Data Brief">
        <title>Shoot transcriptome of the giant reed, Arundo donax.</title>
        <authorList>
            <person name="Barrero R.A."/>
            <person name="Guerrero F.D."/>
            <person name="Moolhuijzen P."/>
            <person name="Goolsby J.A."/>
            <person name="Tidwell J."/>
            <person name="Bellgard S.E."/>
            <person name="Bellgard M.I."/>
        </authorList>
    </citation>
    <scope>NUCLEOTIDE SEQUENCE</scope>
    <source>
        <tissue evidence="1">Shoot tissue taken approximately 20 cm above the soil surface</tissue>
    </source>
</reference>
<proteinExistence type="predicted"/>
<dbReference type="EMBL" id="GBRH01158407">
    <property type="protein sequence ID" value="JAE39489.1"/>
    <property type="molecule type" value="Transcribed_RNA"/>
</dbReference>
<evidence type="ECO:0000313" key="1">
    <source>
        <dbReference type="EMBL" id="JAE39489.1"/>
    </source>
</evidence>
<organism evidence="1">
    <name type="scientific">Arundo donax</name>
    <name type="common">Giant reed</name>
    <name type="synonym">Donax arundinaceus</name>
    <dbReference type="NCBI Taxonomy" id="35708"/>
    <lineage>
        <taxon>Eukaryota</taxon>
        <taxon>Viridiplantae</taxon>
        <taxon>Streptophyta</taxon>
        <taxon>Embryophyta</taxon>
        <taxon>Tracheophyta</taxon>
        <taxon>Spermatophyta</taxon>
        <taxon>Magnoliopsida</taxon>
        <taxon>Liliopsida</taxon>
        <taxon>Poales</taxon>
        <taxon>Poaceae</taxon>
        <taxon>PACMAD clade</taxon>
        <taxon>Arundinoideae</taxon>
        <taxon>Arundineae</taxon>
        <taxon>Arundo</taxon>
    </lineage>
</organism>
<reference evidence="1" key="1">
    <citation type="submission" date="2014-09" db="EMBL/GenBank/DDBJ databases">
        <authorList>
            <person name="Magalhaes I.L.F."/>
            <person name="Oliveira U."/>
            <person name="Santos F.R."/>
            <person name="Vidigal T.H.D.A."/>
            <person name="Brescovit A.D."/>
            <person name="Santos A.J."/>
        </authorList>
    </citation>
    <scope>NUCLEOTIDE SEQUENCE</scope>
    <source>
        <tissue evidence="1">Shoot tissue taken approximately 20 cm above the soil surface</tissue>
    </source>
</reference>
<dbReference type="AlphaFoldDB" id="A0A0A9HUH8"/>